<keyword evidence="4" id="KW-0106">Calcium</keyword>
<gene>
    <name evidence="6" type="ORF">ElyMa_001567900</name>
</gene>
<organism evidence="6 7">
    <name type="scientific">Elysia marginata</name>
    <dbReference type="NCBI Taxonomy" id="1093978"/>
    <lineage>
        <taxon>Eukaryota</taxon>
        <taxon>Metazoa</taxon>
        <taxon>Spiralia</taxon>
        <taxon>Lophotrochozoa</taxon>
        <taxon>Mollusca</taxon>
        <taxon>Gastropoda</taxon>
        <taxon>Heterobranchia</taxon>
        <taxon>Euthyneura</taxon>
        <taxon>Panpulmonata</taxon>
        <taxon>Sacoglossa</taxon>
        <taxon>Placobranchoidea</taxon>
        <taxon>Plakobranchidae</taxon>
        <taxon>Elysia</taxon>
    </lineage>
</organism>
<dbReference type="SUPFAM" id="SSF69819">
    <property type="entry name" value="MTH1598-like"/>
    <property type="match status" value="1"/>
</dbReference>
<accession>A0AAV4JDJ9</accession>
<protein>
    <submittedName>
        <fullName evidence="6">Protein archease</fullName>
    </submittedName>
</protein>
<evidence type="ECO:0000259" key="5">
    <source>
        <dbReference type="Pfam" id="PF01951"/>
    </source>
</evidence>
<proteinExistence type="inferred from homology"/>
<keyword evidence="2" id="KW-0819">tRNA processing</keyword>
<dbReference type="FunFam" id="3.55.10.10:FF:000001">
    <property type="entry name" value="protein archease isoform X1"/>
    <property type="match status" value="1"/>
</dbReference>
<dbReference type="GO" id="GO:0072669">
    <property type="term" value="C:tRNA-splicing ligase complex"/>
    <property type="evidence" value="ECO:0007669"/>
    <property type="project" value="TreeGrafter"/>
</dbReference>
<evidence type="ECO:0000256" key="2">
    <source>
        <dbReference type="ARBA" id="ARBA00022694"/>
    </source>
</evidence>
<dbReference type="AlphaFoldDB" id="A0AAV4JDJ9"/>
<feature type="domain" description="Archease" evidence="5">
    <location>
        <begin position="29"/>
        <end position="153"/>
    </location>
</feature>
<dbReference type="PANTHER" id="PTHR12682:SF11">
    <property type="entry name" value="PROTEIN ARCHEASE"/>
    <property type="match status" value="1"/>
</dbReference>
<keyword evidence="7" id="KW-1185">Reference proteome</keyword>
<dbReference type="Gene3D" id="3.55.10.10">
    <property type="entry name" value="Archease domain"/>
    <property type="match status" value="1"/>
</dbReference>
<evidence type="ECO:0000256" key="4">
    <source>
        <dbReference type="ARBA" id="ARBA00022837"/>
    </source>
</evidence>
<evidence type="ECO:0000313" key="7">
    <source>
        <dbReference type="Proteomes" id="UP000762676"/>
    </source>
</evidence>
<evidence type="ECO:0000256" key="3">
    <source>
        <dbReference type="ARBA" id="ARBA00022723"/>
    </source>
</evidence>
<evidence type="ECO:0000313" key="6">
    <source>
        <dbReference type="EMBL" id="GFS20335.1"/>
    </source>
</evidence>
<dbReference type="GO" id="GO:0046872">
    <property type="term" value="F:metal ion binding"/>
    <property type="evidence" value="ECO:0007669"/>
    <property type="project" value="UniProtKB-KW"/>
</dbReference>
<sequence>MKADYWRKERHHWSQKNNMSTWTTQQMSRGVDLKESFEQVAMAMFNYMTTDYNKVEMKYVYDVEVSGEDLLSLLYHFLDEFLFLFSAESFFIPRVVRITEFDTETFKIKANGYGEPFDISKHPQGTEVKAITYSNMQVHEDKQTHDVFVIIDI</sequence>
<dbReference type="InterPro" id="IPR036820">
    <property type="entry name" value="Archease_dom_sf"/>
</dbReference>
<reference evidence="6 7" key="1">
    <citation type="journal article" date="2021" name="Elife">
        <title>Chloroplast acquisition without the gene transfer in kleptoplastic sea slugs, Plakobranchus ocellatus.</title>
        <authorList>
            <person name="Maeda T."/>
            <person name="Takahashi S."/>
            <person name="Yoshida T."/>
            <person name="Shimamura S."/>
            <person name="Takaki Y."/>
            <person name="Nagai Y."/>
            <person name="Toyoda A."/>
            <person name="Suzuki Y."/>
            <person name="Arimoto A."/>
            <person name="Ishii H."/>
            <person name="Satoh N."/>
            <person name="Nishiyama T."/>
            <person name="Hasebe M."/>
            <person name="Maruyama T."/>
            <person name="Minagawa J."/>
            <person name="Obokata J."/>
            <person name="Shigenobu S."/>
        </authorList>
    </citation>
    <scope>NUCLEOTIDE SEQUENCE [LARGE SCALE GENOMIC DNA]</scope>
</reference>
<dbReference type="InterPro" id="IPR023572">
    <property type="entry name" value="Archease_dom"/>
</dbReference>
<keyword evidence="3" id="KW-0479">Metal-binding</keyword>
<dbReference type="EMBL" id="BMAT01003100">
    <property type="protein sequence ID" value="GFS20335.1"/>
    <property type="molecule type" value="Genomic_DNA"/>
</dbReference>
<dbReference type="Proteomes" id="UP000762676">
    <property type="component" value="Unassembled WGS sequence"/>
</dbReference>
<name>A0AAV4JDJ9_9GAST</name>
<dbReference type="PANTHER" id="PTHR12682">
    <property type="entry name" value="ARCHEASE"/>
    <property type="match status" value="1"/>
</dbReference>
<dbReference type="GO" id="GO:0006388">
    <property type="term" value="P:tRNA splicing, via endonucleolytic cleavage and ligation"/>
    <property type="evidence" value="ECO:0007669"/>
    <property type="project" value="TreeGrafter"/>
</dbReference>
<evidence type="ECO:0000256" key="1">
    <source>
        <dbReference type="ARBA" id="ARBA00007963"/>
    </source>
</evidence>
<dbReference type="Pfam" id="PF01951">
    <property type="entry name" value="Archease"/>
    <property type="match status" value="1"/>
</dbReference>
<comment type="caution">
    <text evidence="6">The sequence shown here is derived from an EMBL/GenBank/DDBJ whole genome shotgun (WGS) entry which is preliminary data.</text>
</comment>
<comment type="similarity">
    <text evidence="1">Belongs to the archease family.</text>
</comment>
<dbReference type="InterPro" id="IPR002804">
    <property type="entry name" value="Archease"/>
</dbReference>